<evidence type="ECO:0000256" key="1">
    <source>
        <dbReference type="SAM" id="Phobius"/>
    </source>
</evidence>
<evidence type="ECO:0000313" key="2">
    <source>
        <dbReference type="EMBL" id="PVY38992.1"/>
    </source>
</evidence>
<accession>A0A2U1ARH1</accession>
<dbReference type="AlphaFoldDB" id="A0A2U1ARH1"/>
<dbReference type="RefSeq" id="WP_207776135.1">
    <property type="nucleotide sequence ID" value="NZ_CABMMC010000054.1"/>
</dbReference>
<dbReference type="GeneID" id="78296151"/>
<feature type="transmembrane region" description="Helical" evidence="1">
    <location>
        <begin position="6"/>
        <end position="29"/>
    </location>
</feature>
<name>A0A2U1ARH1_9BACT</name>
<proteinExistence type="predicted"/>
<dbReference type="InterPro" id="IPR012902">
    <property type="entry name" value="N_methyl_site"/>
</dbReference>
<keyword evidence="1" id="KW-0812">Transmembrane</keyword>
<dbReference type="SUPFAM" id="SSF54523">
    <property type="entry name" value="Pili subunits"/>
    <property type="match status" value="1"/>
</dbReference>
<evidence type="ECO:0000313" key="3">
    <source>
        <dbReference type="Proteomes" id="UP000245959"/>
    </source>
</evidence>
<dbReference type="Gene3D" id="3.30.700.10">
    <property type="entry name" value="Glycoprotein, Type 4 Pilin"/>
    <property type="match status" value="1"/>
</dbReference>
<dbReference type="PANTHER" id="PTHR30093">
    <property type="entry name" value="GENERAL SECRETION PATHWAY PROTEIN G"/>
    <property type="match status" value="1"/>
</dbReference>
<keyword evidence="1" id="KW-1133">Transmembrane helix</keyword>
<dbReference type="NCBIfam" id="TIGR02532">
    <property type="entry name" value="IV_pilin_GFxxxE"/>
    <property type="match status" value="1"/>
</dbReference>
<sequence>MLRRNFTLIELLVVIAIIAILAGMLLPALNRAREKARAVTCLGNLKQCGTQVISYANSNWGVFLIWDESKMNTWADFIAGMAPDPDDGRTSPLMKSLSCPSKPLPDWDGTYTGMRWHTYGVWNLTQYIGEKWWIGGTVNAAQSILLDKMSRPSMTPLLADTLNKNNKQSFFFHHSAIDSLIASTDPLVSFRHGGQANAWFADGQAAGHFTGELRDKMRNSLTGRSTMAIYGYGTDYSAPFAL</sequence>
<gene>
    <name evidence="2" type="ORF">C8D82_12345</name>
</gene>
<protein>
    <submittedName>
        <fullName evidence="2">Prepilin-type N-terminal cleavage/methylation domain-containing protein/prepilin-type processing-associated H-X9-DG protein</fullName>
    </submittedName>
</protein>
<dbReference type="InterPro" id="IPR045584">
    <property type="entry name" value="Pilin-like"/>
</dbReference>
<dbReference type="PANTHER" id="PTHR30093:SF2">
    <property type="entry name" value="TYPE II SECRETION SYSTEM PROTEIN H"/>
    <property type="match status" value="1"/>
</dbReference>
<reference evidence="2 3" key="1">
    <citation type="submission" date="2018-04" db="EMBL/GenBank/DDBJ databases">
        <title>Genomic Encyclopedia of Type Strains, Phase IV (KMG-IV): sequencing the most valuable type-strain genomes for metagenomic binning, comparative biology and taxonomic classification.</title>
        <authorList>
            <person name="Goeker M."/>
        </authorList>
    </citation>
    <scope>NUCLEOTIDE SEQUENCE [LARGE SCALE GENOMIC DNA]</scope>
    <source>
        <strain evidence="2 3">DSM 14823</strain>
    </source>
</reference>
<dbReference type="Pfam" id="PF07963">
    <property type="entry name" value="N_methyl"/>
    <property type="match status" value="1"/>
</dbReference>
<dbReference type="Proteomes" id="UP000245959">
    <property type="component" value="Unassembled WGS sequence"/>
</dbReference>
<comment type="caution">
    <text evidence="2">The sequence shown here is derived from an EMBL/GenBank/DDBJ whole genome shotgun (WGS) entry which is preliminary data.</text>
</comment>
<keyword evidence="3" id="KW-1185">Reference proteome</keyword>
<keyword evidence="1" id="KW-0472">Membrane</keyword>
<dbReference type="EMBL" id="QEKH01000023">
    <property type="protein sequence ID" value="PVY38992.1"/>
    <property type="molecule type" value="Genomic_DNA"/>
</dbReference>
<organism evidence="2 3">
    <name type="scientific">Victivallis vadensis</name>
    <dbReference type="NCBI Taxonomy" id="172901"/>
    <lineage>
        <taxon>Bacteria</taxon>
        <taxon>Pseudomonadati</taxon>
        <taxon>Lentisphaerota</taxon>
        <taxon>Lentisphaeria</taxon>
        <taxon>Victivallales</taxon>
        <taxon>Victivallaceae</taxon>
        <taxon>Victivallis</taxon>
    </lineage>
</organism>